<evidence type="ECO:0000256" key="1">
    <source>
        <dbReference type="ARBA" id="ARBA00012513"/>
    </source>
</evidence>
<keyword evidence="14" id="KW-1185">Reference proteome</keyword>
<feature type="domain" description="Protein kinase" evidence="12">
    <location>
        <begin position="28"/>
        <end position="287"/>
    </location>
</feature>
<evidence type="ECO:0000256" key="9">
    <source>
        <dbReference type="PROSITE-ProRule" id="PRU10141"/>
    </source>
</evidence>
<dbReference type="PROSITE" id="PS50011">
    <property type="entry name" value="PROTEIN_KINASE_DOM"/>
    <property type="match status" value="1"/>
</dbReference>
<dbReference type="PROSITE" id="PS00107">
    <property type="entry name" value="PROTEIN_KINASE_ATP"/>
    <property type="match status" value="1"/>
</dbReference>
<dbReference type="GO" id="GO:0005524">
    <property type="term" value="F:ATP binding"/>
    <property type="evidence" value="ECO:0007669"/>
    <property type="project" value="UniProtKB-UniRule"/>
</dbReference>
<evidence type="ECO:0000256" key="8">
    <source>
        <dbReference type="ARBA" id="ARBA00048679"/>
    </source>
</evidence>
<evidence type="ECO:0000256" key="3">
    <source>
        <dbReference type="ARBA" id="ARBA00022679"/>
    </source>
</evidence>
<comment type="catalytic activity">
    <reaction evidence="7">
        <text>L-threonyl-[protein] + ATP = O-phospho-L-threonyl-[protein] + ADP + H(+)</text>
        <dbReference type="Rhea" id="RHEA:46608"/>
        <dbReference type="Rhea" id="RHEA-COMP:11060"/>
        <dbReference type="Rhea" id="RHEA-COMP:11605"/>
        <dbReference type="ChEBI" id="CHEBI:15378"/>
        <dbReference type="ChEBI" id="CHEBI:30013"/>
        <dbReference type="ChEBI" id="CHEBI:30616"/>
        <dbReference type="ChEBI" id="CHEBI:61977"/>
        <dbReference type="ChEBI" id="CHEBI:456216"/>
        <dbReference type="EC" id="2.7.11.1"/>
    </reaction>
</comment>
<dbReference type="Gene3D" id="1.10.510.10">
    <property type="entry name" value="Transferase(Phosphotransferase) domain 1"/>
    <property type="match status" value="1"/>
</dbReference>
<dbReference type="PANTHER" id="PTHR44899:SF6">
    <property type="entry name" value="SERINE_THREONINE PROTEIN KINASE"/>
    <property type="match status" value="1"/>
</dbReference>
<keyword evidence="5" id="KW-0418">Kinase</keyword>
<dbReference type="InterPro" id="IPR011009">
    <property type="entry name" value="Kinase-like_dom_sf"/>
</dbReference>
<evidence type="ECO:0000313" key="13">
    <source>
        <dbReference type="EMBL" id="KAI7844212.1"/>
    </source>
</evidence>
<evidence type="ECO:0000256" key="6">
    <source>
        <dbReference type="ARBA" id="ARBA00022840"/>
    </source>
</evidence>
<dbReference type="EC" id="2.7.11.1" evidence="1"/>
<evidence type="ECO:0000256" key="10">
    <source>
        <dbReference type="RuleBase" id="RU000304"/>
    </source>
</evidence>
<protein>
    <recommendedName>
        <fullName evidence="1">non-specific serine/threonine protein kinase</fullName>
        <ecNumber evidence="1">2.7.11.1</ecNumber>
    </recommendedName>
</protein>
<dbReference type="SMART" id="SM00220">
    <property type="entry name" value="S_TKc"/>
    <property type="match status" value="1"/>
</dbReference>
<keyword evidence="6 9" id="KW-0067">ATP-binding</keyword>
<reference evidence="13" key="1">
    <citation type="submission" date="2020-11" db="EMBL/GenBank/DDBJ databases">
        <title>Chlorella ohadii genome sequencing and assembly.</title>
        <authorList>
            <person name="Murik O."/>
            <person name="Treves H."/>
            <person name="Kedem I."/>
            <person name="Shotland Y."/>
            <person name="Kaplan A."/>
        </authorList>
    </citation>
    <scope>NUCLEOTIDE SEQUENCE</scope>
    <source>
        <strain evidence="13">1</strain>
    </source>
</reference>
<evidence type="ECO:0000259" key="12">
    <source>
        <dbReference type="PROSITE" id="PS50011"/>
    </source>
</evidence>
<dbReference type="SUPFAM" id="SSF56112">
    <property type="entry name" value="Protein kinase-like (PK-like)"/>
    <property type="match status" value="1"/>
</dbReference>
<evidence type="ECO:0000256" key="2">
    <source>
        <dbReference type="ARBA" id="ARBA00022527"/>
    </source>
</evidence>
<dbReference type="Proteomes" id="UP001205105">
    <property type="component" value="Unassembled WGS sequence"/>
</dbReference>
<dbReference type="PANTHER" id="PTHR44899">
    <property type="entry name" value="CAMK FAMILY PROTEIN KINASE"/>
    <property type="match status" value="1"/>
</dbReference>
<feature type="compositionally biased region" description="Low complexity" evidence="11">
    <location>
        <begin position="347"/>
        <end position="357"/>
    </location>
</feature>
<evidence type="ECO:0000256" key="4">
    <source>
        <dbReference type="ARBA" id="ARBA00022741"/>
    </source>
</evidence>
<gene>
    <name evidence="13" type="ORF">COHA_002346</name>
</gene>
<accession>A0AAD5DV38</accession>
<feature type="binding site" evidence="9">
    <location>
        <position position="57"/>
    </location>
    <ligand>
        <name>ATP</name>
        <dbReference type="ChEBI" id="CHEBI:30616"/>
    </ligand>
</feature>
<comment type="similarity">
    <text evidence="10">Belongs to the protein kinase superfamily.</text>
</comment>
<dbReference type="GO" id="GO:0004674">
    <property type="term" value="F:protein serine/threonine kinase activity"/>
    <property type="evidence" value="ECO:0007669"/>
    <property type="project" value="UniProtKB-KW"/>
</dbReference>
<dbReference type="InterPro" id="IPR000719">
    <property type="entry name" value="Prot_kinase_dom"/>
</dbReference>
<keyword evidence="2 10" id="KW-0723">Serine/threonine-protein kinase</keyword>
<sequence length="366" mass="40024">MVLNKLLNKLRGRRSPDDCPPGTLLGSYKVVKLLGRGAWASVFEVEEVHGGCRLALKRTLISELSSKEREVSVNELRLQASLHHPNLVRYHDGFIEGDKYLCAVMDLLPAGDLEGMVRAHIKRRRRLPEADVWSYLLQACRGLEHLHKHSIIHRDIKPANMLLGENGLLTVADLGVAGVLQATCIGTANYMAPEIWKRQCQTVKADIFSLGAALYELCMLRHLFTGATEDEVQRRIEGFTAAHAAAAAAELLPHYSLELAGLLESMLQADRDLRPSATEILERHGTPKRLAALPRPPADACTGAVLEACEEEGAPRVLPLLPPVQLTDDLQQLNERLPLPSCGWPNAPGAAASPSAAVEQLEEAEA</sequence>
<evidence type="ECO:0000313" key="14">
    <source>
        <dbReference type="Proteomes" id="UP001205105"/>
    </source>
</evidence>
<keyword evidence="3" id="KW-0808">Transferase</keyword>
<dbReference type="InterPro" id="IPR008271">
    <property type="entry name" value="Ser/Thr_kinase_AS"/>
</dbReference>
<dbReference type="EMBL" id="JADXDR010000033">
    <property type="protein sequence ID" value="KAI7844212.1"/>
    <property type="molecule type" value="Genomic_DNA"/>
</dbReference>
<dbReference type="Gene3D" id="3.30.200.20">
    <property type="entry name" value="Phosphorylase Kinase, domain 1"/>
    <property type="match status" value="1"/>
</dbReference>
<evidence type="ECO:0000256" key="11">
    <source>
        <dbReference type="SAM" id="MobiDB-lite"/>
    </source>
</evidence>
<keyword evidence="4 9" id="KW-0547">Nucleotide-binding</keyword>
<dbReference type="InterPro" id="IPR051131">
    <property type="entry name" value="NEK_Ser/Thr_kinase_NIMA"/>
</dbReference>
<evidence type="ECO:0000256" key="7">
    <source>
        <dbReference type="ARBA" id="ARBA00047899"/>
    </source>
</evidence>
<dbReference type="Pfam" id="PF00069">
    <property type="entry name" value="Pkinase"/>
    <property type="match status" value="1"/>
</dbReference>
<comment type="caution">
    <text evidence="13">The sequence shown here is derived from an EMBL/GenBank/DDBJ whole genome shotgun (WGS) entry which is preliminary data.</text>
</comment>
<dbReference type="InterPro" id="IPR017441">
    <property type="entry name" value="Protein_kinase_ATP_BS"/>
</dbReference>
<organism evidence="13 14">
    <name type="scientific">Chlorella ohadii</name>
    <dbReference type="NCBI Taxonomy" id="2649997"/>
    <lineage>
        <taxon>Eukaryota</taxon>
        <taxon>Viridiplantae</taxon>
        <taxon>Chlorophyta</taxon>
        <taxon>core chlorophytes</taxon>
        <taxon>Trebouxiophyceae</taxon>
        <taxon>Chlorellales</taxon>
        <taxon>Chlorellaceae</taxon>
        <taxon>Chlorella clade</taxon>
        <taxon>Chlorella</taxon>
    </lineage>
</organism>
<dbReference type="PROSITE" id="PS00108">
    <property type="entry name" value="PROTEIN_KINASE_ST"/>
    <property type="match status" value="1"/>
</dbReference>
<evidence type="ECO:0000256" key="5">
    <source>
        <dbReference type="ARBA" id="ARBA00022777"/>
    </source>
</evidence>
<comment type="catalytic activity">
    <reaction evidence="8">
        <text>L-seryl-[protein] + ATP = O-phospho-L-seryl-[protein] + ADP + H(+)</text>
        <dbReference type="Rhea" id="RHEA:17989"/>
        <dbReference type="Rhea" id="RHEA-COMP:9863"/>
        <dbReference type="Rhea" id="RHEA-COMP:11604"/>
        <dbReference type="ChEBI" id="CHEBI:15378"/>
        <dbReference type="ChEBI" id="CHEBI:29999"/>
        <dbReference type="ChEBI" id="CHEBI:30616"/>
        <dbReference type="ChEBI" id="CHEBI:83421"/>
        <dbReference type="ChEBI" id="CHEBI:456216"/>
        <dbReference type="EC" id="2.7.11.1"/>
    </reaction>
</comment>
<name>A0AAD5DV38_9CHLO</name>
<feature type="region of interest" description="Disordered" evidence="11">
    <location>
        <begin position="344"/>
        <end position="366"/>
    </location>
</feature>
<dbReference type="AlphaFoldDB" id="A0AAD5DV38"/>
<proteinExistence type="inferred from homology"/>